<reference evidence="2" key="3">
    <citation type="submission" date="2020-03" db="EMBL/GenBank/DDBJ databases">
        <title>Sequencing and Assembly of Multiple Reported Metal-Biooxidizing Members of the Extremely Thermoacidophilic Archaeal Family Sulfolobaceae.</title>
        <authorList>
            <person name="Counts J.A."/>
            <person name="Kelly R.M."/>
        </authorList>
    </citation>
    <scope>NUCLEOTIDE SEQUENCE [LARGE SCALE GENOMIC DNA]</scope>
    <source>
        <strain evidence="2">HO1-1</strain>
    </source>
</reference>
<gene>
    <name evidence="1" type="ORF">DFR87_08830</name>
</gene>
<dbReference type="OrthoDB" id="36416at2157"/>
<protein>
    <recommendedName>
        <fullName evidence="3">NAD(P)/FAD-dependent oxidoreductase</fullName>
    </recommendedName>
</protein>
<dbReference type="Gene3D" id="3.50.50.60">
    <property type="entry name" value="FAD/NAD(P)-binding domain"/>
    <property type="match status" value="1"/>
</dbReference>
<proteinExistence type="predicted"/>
<dbReference type="InterPro" id="IPR036188">
    <property type="entry name" value="FAD/NAD-bd_sf"/>
</dbReference>
<sequence length="281" mass="32162">MAYKLKSDNPLVFDRRRFPGKQCTGIISRSTFLKLSISREFVDRDFKEIRVIYGRTEIFIKGDFVRLGRDRLERWLDSELRVIRPVNAMIKGPEEVQVNGKTYKGDVYDASGWKGKANWIKAVEYVTEPLNQEEIVVTLDSKNPAGFGWIVPLPDKTLVGALSKYDPRPFVPKVDRKVLSFHGGAIPRVRPEPTGIKSIGDRTGLIKTFTGGGIFGIAEMLESTSNYSKLKKEIDRQFLITKLLEKTWRLSLLGLRVFNGRTINVEKEFDFHSFLFSLNRL</sequence>
<dbReference type="AlphaFoldDB" id="A0A2U9IXR6"/>
<organism evidence="1 2">
    <name type="scientific">Metallosphaera hakonensis JCM 8857 = DSM 7519</name>
    <dbReference type="NCBI Taxonomy" id="1293036"/>
    <lineage>
        <taxon>Archaea</taxon>
        <taxon>Thermoproteota</taxon>
        <taxon>Thermoprotei</taxon>
        <taxon>Sulfolobales</taxon>
        <taxon>Sulfolobaceae</taxon>
        <taxon>Metallosphaera</taxon>
    </lineage>
</organism>
<keyword evidence="2" id="KW-1185">Reference proteome</keyword>
<dbReference type="STRING" id="1293036.GCA_001315825_00811"/>
<dbReference type="EMBL" id="CP029287">
    <property type="protein sequence ID" value="AWS00658.1"/>
    <property type="molecule type" value="Genomic_DNA"/>
</dbReference>
<name>A0A2U9IXR6_9CREN</name>
<dbReference type="Proteomes" id="UP000247586">
    <property type="component" value="Chromosome"/>
</dbReference>
<accession>A0A2U9IXR6</accession>
<reference evidence="1 2" key="1">
    <citation type="submission" date="2018-05" db="EMBL/GenBank/DDBJ databases">
        <title>Complete Genome Sequences of Extremely Thermoacidophilic, Metal-Mobilizing Type-Strain Members of the Archaeal Family Sulfolobaceae: Acidianus brierleyi DSM-1651T, Acidianus sulfidivorans DSM-18786T, Metallosphaera hakonensis DSM-7519T, and Metallosphaera prunae DSM-10039T.</title>
        <authorList>
            <person name="Counts J.A."/>
            <person name="Kelly R.M."/>
        </authorList>
    </citation>
    <scope>NUCLEOTIDE SEQUENCE [LARGE SCALE GENOMIC DNA]</scope>
    <source>
        <strain evidence="1 2">HO1-1</strain>
    </source>
</reference>
<dbReference type="KEGG" id="mhk:DFR87_08830"/>
<reference evidence="2" key="2">
    <citation type="submission" date="2020-03" db="EMBL/GenBank/DDBJ databases">
        <title>Complete Genome Sequences of Extremely Thermoacidophilic, Metal-Mobilizing Type-Strain Members of the Archaeal Family Sulfolobaceae: Acidianus brierleyi DSM-1651T, Acidianus sulfidivorans DSM-18786T, Metallosphaera hakonensis DSM-7519T, and Metallosphaera prunae DSM-10039T.</title>
        <authorList>
            <person name="Counts J.A."/>
            <person name="Kelly R.M."/>
        </authorList>
    </citation>
    <scope>NUCLEOTIDE SEQUENCE [LARGE SCALE GENOMIC DNA]</scope>
    <source>
        <strain evidence="2">HO1-1</strain>
    </source>
</reference>
<evidence type="ECO:0008006" key="3">
    <source>
        <dbReference type="Google" id="ProtNLM"/>
    </source>
</evidence>
<evidence type="ECO:0000313" key="2">
    <source>
        <dbReference type="Proteomes" id="UP000247586"/>
    </source>
</evidence>
<evidence type="ECO:0000313" key="1">
    <source>
        <dbReference type="EMBL" id="AWS00658.1"/>
    </source>
</evidence>